<proteinExistence type="predicted"/>
<reference evidence="2 3" key="1">
    <citation type="submission" date="2016-09" db="EMBL/GenBank/DDBJ databases">
        <title>Extensive genetic diversity and differential bi-allelic expression allows diatom success in the polar Southern Ocean.</title>
        <authorList>
            <consortium name="DOE Joint Genome Institute"/>
            <person name="Mock T."/>
            <person name="Otillar R.P."/>
            <person name="Strauss J."/>
            <person name="Dupont C."/>
            <person name="Frickenhaus S."/>
            <person name="Maumus F."/>
            <person name="Mcmullan M."/>
            <person name="Sanges R."/>
            <person name="Schmutz J."/>
            <person name="Toseland A."/>
            <person name="Valas R."/>
            <person name="Veluchamy A."/>
            <person name="Ward B.J."/>
            <person name="Allen A."/>
            <person name="Barry K."/>
            <person name="Falciatore A."/>
            <person name="Ferrante M."/>
            <person name="Fortunato A.E."/>
            <person name="Gloeckner G."/>
            <person name="Gruber A."/>
            <person name="Hipkin R."/>
            <person name="Janech M."/>
            <person name="Kroth P."/>
            <person name="Leese F."/>
            <person name="Lindquist E."/>
            <person name="Lyon B.R."/>
            <person name="Martin J."/>
            <person name="Mayer C."/>
            <person name="Parker M."/>
            <person name="Quesneville H."/>
            <person name="Raymond J."/>
            <person name="Uhlig C."/>
            <person name="Valentin K.U."/>
            <person name="Worden A.Z."/>
            <person name="Armbrust E.V."/>
            <person name="Bowler C."/>
            <person name="Green B."/>
            <person name="Moulton V."/>
            <person name="Van Oosterhout C."/>
            <person name="Grigoriev I."/>
        </authorList>
    </citation>
    <scope>NUCLEOTIDE SEQUENCE [LARGE SCALE GENOMIC DNA]</scope>
    <source>
        <strain evidence="2 3">CCMP1102</strain>
    </source>
</reference>
<dbReference type="InParanoid" id="A0A1E7F799"/>
<feature type="compositionally biased region" description="Acidic residues" evidence="1">
    <location>
        <begin position="255"/>
        <end position="265"/>
    </location>
</feature>
<dbReference type="AlphaFoldDB" id="A0A1E7F799"/>
<protein>
    <submittedName>
        <fullName evidence="2">Uncharacterized protein</fullName>
    </submittedName>
</protein>
<sequence length="324" mass="34238">MMNNNSNNVPKDVTILSGELHLPGLDGVACGSTRAVPLPHPHTYGKLVQAVTGTFSIDNPLICAPFPCSQSKLYCHCCLLAGKGASGYTVSTYSQNHGSKCRHYSQFMEWYCNYLVCNKLKPPSESAIPVDYKYLLEFAAVHPINLPAATAKPSAIVTEAAGDEVSSPSGSNSRAQAVGGGVKSDGMVSGSTTNNLGKSLSPHFLSQLNTRVGLYVGELVKEELNKTTVDNPEESEEENPEESDVEATTANPPADENEFNSEPEVELNGNGNGNGSGSGSDSGSGSQSDSDSEDSIIDDVVEDDVVEDASPKRIVTRMTTRSGK</sequence>
<evidence type="ECO:0000256" key="1">
    <source>
        <dbReference type="SAM" id="MobiDB-lite"/>
    </source>
</evidence>
<dbReference type="KEGG" id="fcy:FRACYDRAFT_242422"/>
<feature type="compositionally biased region" description="Polar residues" evidence="1">
    <location>
        <begin position="166"/>
        <end position="175"/>
    </location>
</feature>
<dbReference type="EMBL" id="KV784361">
    <property type="protein sequence ID" value="OEU14068.1"/>
    <property type="molecule type" value="Genomic_DNA"/>
</dbReference>
<organism evidence="2 3">
    <name type="scientific">Fragilariopsis cylindrus CCMP1102</name>
    <dbReference type="NCBI Taxonomy" id="635003"/>
    <lineage>
        <taxon>Eukaryota</taxon>
        <taxon>Sar</taxon>
        <taxon>Stramenopiles</taxon>
        <taxon>Ochrophyta</taxon>
        <taxon>Bacillariophyta</taxon>
        <taxon>Bacillariophyceae</taxon>
        <taxon>Bacillariophycidae</taxon>
        <taxon>Bacillariales</taxon>
        <taxon>Bacillariaceae</taxon>
        <taxon>Fragilariopsis</taxon>
    </lineage>
</organism>
<evidence type="ECO:0000313" key="2">
    <source>
        <dbReference type="EMBL" id="OEU14068.1"/>
    </source>
</evidence>
<feature type="compositionally biased region" description="Acidic residues" evidence="1">
    <location>
        <begin position="290"/>
        <end position="307"/>
    </location>
</feature>
<feature type="region of interest" description="Disordered" evidence="1">
    <location>
        <begin position="162"/>
        <end position="196"/>
    </location>
</feature>
<feature type="compositionally biased region" description="Gly residues" evidence="1">
    <location>
        <begin position="270"/>
        <end position="282"/>
    </location>
</feature>
<feature type="compositionally biased region" description="Acidic residues" evidence="1">
    <location>
        <begin position="231"/>
        <end position="245"/>
    </location>
</feature>
<accession>A0A1E7F799</accession>
<dbReference type="Proteomes" id="UP000095751">
    <property type="component" value="Unassembled WGS sequence"/>
</dbReference>
<name>A0A1E7F799_9STRA</name>
<feature type="region of interest" description="Disordered" evidence="1">
    <location>
        <begin position="225"/>
        <end position="324"/>
    </location>
</feature>
<keyword evidence="3" id="KW-1185">Reference proteome</keyword>
<evidence type="ECO:0000313" key="3">
    <source>
        <dbReference type="Proteomes" id="UP000095751"/>
    </source>
</evidence>
<gene>
    <name evidence="2" type="ORF">FRACYDRAFT_242422</name>
</gene>